<evidence type="ECO:0000313" key="3">
    <source>
        <dbReference type="EMBL" id="RLP68717.1"/>
    </source>
</evidence>
<evidence type="ECO:0000259" key="2">
    <source>
        <dbReference type="Pfam" id="PF13166"/>
    </source>
</evidence>
<feature type="domain" description="Protein CR006 P-loop" evidence="2">
    <location>
        <begin position="378"/>
        <end position="697"/>
    </location>
</feature>
<keyword evidence="1" id="KW-0175">Coiled coil</keyword>
<organism evidence="3 4">
    <name type="scientific">Mycetocola reblochoni</name>
    <dbReference type="NCBI Taxonomy" id="331618"/>
    <lineage>
        <taxon>Bacteria</taxon>
        <taxon>Bacillati</taxon>
        <taxon>Actinomycetota</taxon>
        <taxon>Actinomycetes</taxon>
        <taxon>Micrococcales</taxon>
        <taxon>Microbacteriaceae</taxon>
        <taxon>Mycetocola</taxon>
    </lineage>
</organism>
<dbReference type="Pfam" id="PF13166">
    <property type="entry name" value="AAA_13"/>
    <property type="match status" value="1"/>
</dbReference>
<dbReference type="EMBL" id="RCUW01000007">
    <property type="protein sequence ID" value="RLP68717.1"/>
    <property type="molecule type" value="Genomic_DNA"/>
</dbReference>
<sequence>MTLNEDLASWLAARPDWQKDAVARFCRNETLSADDVSGIADQLMAGTYPVAMNIEAADIPGSTAAGDPVRLIQVSGVQGVNALTAGQTLSFGAAGLTIAFGNNASGKSGYARLIREAVTARVKDAQLLGDVFSDMDTAQAAKLDYQVGANADTWNLGETQSIELSRIRFYDEDCGDAYVTTASEANYRPSALTILDQLSEACEAVAGELTQRLTTNQTERPQLPVLHPETRASTFLSSISATTSNEAIAEATNLADDHDRQLAQLLTEEARLKGSDPNKEKDRLTMLGRDWSTVGTHARTVEAALGDDKQRELRDLQQRVVQLQEAARIASARTFDSEPLPSVGSDTWRALWEAARKFSLTDAYHDHDFPVTDSDAVCVLCQQPLDEQAADRLGRFEAFVTDTTSRDAETASGALAAFRDHFADLQTLPVAVSAAINRLQDAGEDAQSVLDWFETGTRAATAAVVWLDGEEDAELLPLAGSIVDQAETRVQALTIKARDIDASTFARTLSTTSKQVVELQDAKTLNETRAAVETEVTRLSRRKTIEDVRRLTATNAITTKRGELTETYVTAEVRDHFTRETERLELRRVTLNRTGRGRNSALEHQPSLLGSRRNAGVDQVLSEGEQTALGLAGFLTEVELDKSRSSVVFDDPVSSLDAERRSKVAHRLVELARERQVIVFTHEITFVHALIKASKGKAVATTTRSIQRMGGTEPGLIVDQLPWAAKDIPERINKLEADLARLRKERESLTDDDYTDRTAQIAGRLSETLERAMNLHIVNELVDRGTNEVQTKMLKILPKFTQADHDEFQVAYSKTSSWAARHDNAPEENYVAPAVDELCDEVSWLKGWHARIKQYAR</sequence>
<dbReference type="InterPro" id="IPR026866">
    <property type="entry name" value="CR006_AAA"/>
</dbReference>
<dbReference type="InterPro" id="IPR027417">
    <property type="entry name" value="P-loop_NTPase"/>
</dbReference>
<dbReference type="RefSeq" id="WP_121657560.1">
    <property type="nucleotide sequence ID" value="NZ_RCUW01000007.1"/>
</dbReference>
<dbReference type="Proteomes" id="UP000275395">
    <property type="component" value="Unassembled WGS sequence"/>
</dbReference>
<evidence type="ECO:0000313" key="4">
    <source>
        <dbReference type="Proteomes" id="UP000275395"/>
    </source>
</evidence>
<dbReference type="Gene3D" id="3.40.50.300">
    <property type="entry name" value="P-loop containing nucleotide triphosphate hydrolases"/>
    <property type="match status" value="1"/>
</dbReference>
<dbReference type="AlphaFoldDB" id="A0A3L6ZLI1"/>
<reference evidence="3 4" key="1">
    <citation type="submission" date="2018-10" db="EMBL/GenBank/DDBJ databases">
        <authorList>
            <person name="Li J."/>
        </authorList>
    </citation>
    <scope>NUCLEOTIDE SEQUENCE [LARGE SCALE GENOMIC DNA]</scope>
    <source>
        <strain evidence="3 4">JCM 30549</strain>
    </source>
</reference>
<name>A0A3L6ZLI1_9MICO</name>
<feature type="coiled-coil region" evidence="1">
    <location>
        <begin position="725"/>
        <end position="752"/>
    </location>
</feature>
<comment type="caution">
    <text evidence="3">The sequence shown here is derived from an EMBL/GenBank/DDBJ whole genome shotgun (WGS) entry which is preliminary data.</text>
</comment>
<dbReference type="SUPFAM" id="SSF52540">
    <property type="entry name" value="P-loop containing nucleoside triphosphate hydrolases"/>
    <property type="match status" value="1"/>
</dbReference>
<protein>
    <submittedName>
        <fullName evidence="3">AAA family ATPase</fullName>
    </submittedName>
</protein>
<gene>
    <name evidence="3" type="ORF">D9V30_09140</name>
</gene>
<evidence type="ECO:0000256" key="1">
    <source>
        <dbReference type="SAM" id="Coils"/>
    </source>
</evidence>
<feature type="coiled-coil region" evidence="1">
    <location>
        <begin position="306"/>
        <end position="333"/>
    </location>
</feature>
<dbReference type="CDD" id="cd00267">
    <property type="entry name" value="ABC_ATPase"/>
    <property type="match status" value="1"/>
</dbReference>
<proteinExistence type="predicted"/>
<accession>A0A3L6ZLI1</accession>